<sequence>MKQKTYIEISRTSQYVNKLGKFSVLIDGVERGKIKDGESVRMGVLPGEHLIEVKVDWCISEALTFTLHEGEVRKFRCGSPLRGWKIFFVLYYVLFLPKKYLFIEQAGSGRSGDESSKIS</sequence>
<organism evidence="1 2">
    <name type="scientific">Evansella caseinilytica</name>
    <dbReference type="NCBI Taxonomy" id="1503961"/>
    <lineage>
        <taxon>Bacteria</taxon>
        <taxon>Bacillati</taxon>
        <taxon>Bacillota</taxon>
        <taxon>Bacilli</taxon>
        <taxon>Bacillales</taxon>
        <taxon>Bacillaceae</taxon>
        <taxon>Evansella</taxon>
    </lineage>
</organism>
<evidence type="ECO:0000313" key="1">
    <source>
        <dbReference type="EMBL" id="SDZ38566.1"/>
    </source>
</evidence>
<evidence type="ECO:0000313" key="2">
    <source>
        <dbReference type="Proteomes" id="UP000198935"/>
    </source>
</evidence>
<reference evidence="2" key="1">
    <citation type="submission" date="2016-10" db="EMBL/GenBank/DDBJ databases">
        <authorList>
            <person name="Varghese N."/>
            <person name="Submissions S."/>
        </authorList>
    </citation>
    <scope>NUCLEOTIDE SEQUENCE [LARGE SCALE GENOMIC DNA]</scope>
    <source>
        <strain evidence="2">SP</strain>
    </source>
</reference>
<dbReference type="AlphaFoldDB" id="A0A1H3SKN5"/>
<name>A0A1H3SKN5_9BACI</name>
<protein>
    <recommendedName>
        <fullName evidence="3">PEGA domain-containing protein</fullName>
    </recommendedName>
</protein>
<proteinExistence type="predicted"/>
<evidence type="ECO:0008006" key="3">
    <source>
        <dbReference type="Google" id="ProtNLM"/>
    </source>
</evidence>
<gene>
    <name evidence="1" type="ORF">SAMN05421736_11190</name>
</gene>
<keyword evidence="2" id="KW-1185">Reference proteome</keyword>
<dbReference type="OrthoDB" id="2223488at2"/>
<dbReference type="Proteomes" id="UP000198935">
    <property type="component" value="Unassembled WGS sequence"/>
</dbReference>
<dbReference type="EMBL" id="FNPI01000011">
    <property type="protein sequence ID" value="SDZ38566.1"/>
    <property type="molecule type" value="Genomic_DNA"/>
</dbReference>
<accession>A0A1H3SKN5</accession>